<evidence type="ECO:0000313" key="7">
    <source>
        <dbReference type="Proteomes" id="UP001595962"/>
    </source>
</evidence>
<keyword evidence="1 3" id="KW-0238">DNA-binding</keyword>
<dbReference type="RefSeq" id="WP_377331591.1">
    <property type="nucleotide sequence ID" value="NZ_JBHSGB010000002.1"/>
</dbReference>
<name>A0ABV9JHK4_9GAMM</name>
<accession>A0ABV9JHK4</accession>
<dbReference type="Pfam" id="PF00486">
    <property type="entry name" value="Trans_reg_C"/>
    <property type="match status" value="1"/>
</dbReference>
<evidence type="ECO:0000259" key="5">
    <source>
        <dbReference type="PROSITE" id="PS51755"/>
    </source>
</evidence>
<dbReference type="SUPFAM" id="SSF46894">
    <property type="entry name" value="C-terminal effector domain of the bipartite response regulators"/>
    <property type="match status" value="1"/>
</dbReference>
<keyword evidence="7" id="KW-1185">Reference proteome</keyword>
<dbReference type="InterPro" id="IPR016032">
    <property type="entry name" value="Sig_transdc_resp-reg_C-effctor"/>
</dbReference>
<reference evidence="7" key="1">
    <citation type="journal article" date="2019" name="Int. J. Syst. Evol. Microbiol.">
        <title>The Global Catalogue of Microorganisms (GCM) 10K type strain sequencing project: providing services to taxonomists for standard genome sequencing and annotation.</title>
        <authorList>
            <consortium name="The Broad Institute Genomics Platform"/>
            <consortium name="The Broad Institute Genome Sequencing Center for Infectious Disease"/>
            <person name="Wu L."/>
            <person name="Ma J."/>
        </authorList>
    </citation>
    <scope>NUCLEOTIDE SEQUENCE [LARGE SCALE GENOMIC DNA]</scope>
    <source>
        <strain evidence="7">DT28</strain>
    </source>
</reference>
<dbReference type="SMART" id="SM00448">
    <property type="entry name" value="REC"/>
    <property type="match status" value="1"/>
</dbReference>
<comment type="caution">
    <text evidence="6">The sequence shown here is derived from an EMBL/GenBank/DDBJ whole genome shotgun (WGS) entry which is preliminary data.</text>
</comment>
<feature type="domain" description="Response regulatory" evidence="4">
    <location>
        <begin position="3"/>
        <end position="117"/>
    </location>
</feature>
<organism evidence="6 7">
    <name type="scientific">Rheinheimera marina</name>
    <dbReference type="NCBI Taxonomy" id="1774958"/>
    <lineage>
        <taxon>Bacteria</taxon>
        <taxon>Pseudomonadati</taxon>
        <taxon>Pseudomonadota</taxon>
        <taxon>Gammaproteobacteria</taxon>
        <taxon>Chromatiales</taxon>
        <taxon>Chromatiaceae</taxon>
        <taxon>Rheinheimera</taxon>
    </lineage>
</organism>
<dbReference type="InterPro" id="IPR039420">
    <property type="entry name" value="WalR-like"/>
</dbReference>
<dbReference type="Gene3D" id="6.10.250.690">
    <property type="match status" value="1"/>
</dbReference>
<protein>
    <submittedName>
        <fullName evidence="6">Response regulator transcription factor</fullName>
    </submittedName>
</protein>
<dbReference type="SMART" id="SM00862">
    <property type="entry name" value="Trans_reg_C"/>
    <property type="match status" value="1"/>
</dbReference>
<dbReference type="Gene3D" id="3.40.50.2300">
    <property type="match status" value="1"/>
</dbReference>
<dbReference type="InterPro" id="IPR011006">
    <property type="entry name" value="CheY-like_superfamily"/>
</dbReference>
<evidence type="ECO:0000256" key="1">
    <source>
        <dbReference type="ARBA" id="ARBA00023125"/>
    </source>
</evidence>
<dbReference type="Gene3D" id="1.10.10.10">
    <property type="entry name" value="Winged helix-like DNA-binding domain superfamily/Winged helix DNA-binding domain"/>
    <property type="match status" value="1"/>
</dbReference>
<dbReference type="PANTHER" id="PTHR48111:SF36">
    <property type="entry name" value="TRANSCRIPTIONAL REGULATORY PROTEIN CUTR"/>
    <property type="match status" value="1"/>
</dbReference>
<dbReference type="CDD" id="cd00383">
    <property type="entry name" value="trans_reg_C"/>
    <property type="match status" value="1"/>
</dbReference>
<dbReference type="InterPro" id="IPR001867">
    <property type="entry name" value="OmpR/PhoB-type_DNA-bd"/>
</dbReference>
<keyword evidence="2" id="KW-0597">Phosphoprotein</keyword>
<gene>
    <name evidence="6" type="ORF">ACFO3I_02885</name>
</gene>
<dbReference type="SUPFAM" id="SSF52172">
    <property type="entry name" value="CheY-like"/>
    <property type="match status" value="1"/>
</dbReference>
<dbReference type="EMBL" id="JBHSGB010000002">
    <property type="protein sequence ID" value="MFC4653966.1"/>
    <property type="molecule type" value="Genomic_DNA"/>
</dbReference>
<dbReference type="InterPro" id="IPR001789">
    <property type="entry name" value="Sig_transdc_resp-reg_receiver"/>
</dbReference>
<dbReference type="Proteomes" id="UP001595962">
    <property type="component" value="Unassembled WGS sequence"/>
</dbReference>
<sequence length="231" mass="25103">MSRILLVEDHERLAELICKQLASAGIAVDVFGQLDAAWSALQQMPYQALVLDRGLPDGDGISLIKRLRQSGSGIPCLVLTARDALHDRIEGLETGADDYLTKPFAMDELVARVRALLRRPVQSVESDPCYADLQLKPVQGLLCCGAESVTLAPAELQIALLLIRKAGDVVRHSALEAAAWGFSDSVTPNALDVAIHRLRRKLQAIGSSQQIMNMRNLGYALRQKDPASATQ</sequence>
<evidence type="ECO:0000256" key="2">
    <source>
        <dbReference type="PROSITE-ProRule" id="PRU00169"/>
    </source>
</evidence>
<dbReference type="CDD" id="cd17624">
    <property type="entry name" value="REC_OmpR_PmrA-like"/>
    <property type="match status" value="1"/>
</dbReference>
<feature type="modified residue" description="4-aspartylphosphate" evidence="2">
    <location>
        <position position="52"/>
    </location>
</feature>
<evidence type="ECO:0000259" key="4">
    <source>
        <dbReference type="PROSITE" id="PS50110"/>
    </source>
</evidence>
<feature type="DNA-binding region" description="OmpR/PhoB-type" evidence="3">
    <location>
        <begin position="125"/>
        <end position="223"/>
    </location>
</feature>
<dbReference type="PANTHER" id="PTHR48111">
    <property type="entry name" value="REGULATOR OF RPOS"/>
    <property type="match status" value="1"/>
</dbReference>
<dbReference type="InterPro" id="IPR036388">
    <property type="entry name" value="WH-like_DNA-bd_sf"/>
</dbReference>
<dbReference type="Pfam" id="PF00072">
    <property type="entry name" value="Response_reg"/>
    <property type="match status" value="1"/>
</dbReference>
<feature type="domain" description="OmpR/PhoB-type" evidence="5">
    <location>
        <begin position="125"/>
        <end position="223"/>
    </location>
</feature>
<evidence type="ECO:0000313" key="6">
    <source>
        <dbReference type="EMBL" id="MFC4653966.1"/>
    </source>
</evidence>
<dbReference type="PROSITE" id="PS51755">
    <property type="entry name" value="OMPR_PHOB"/>
    <property type="match status" value="1"/>
</dbReference>
<proteinExistence type="predicted"/>
<evidence type="ECO:0000256" key="3">
    <source>
        <dbReference type="PROSITE-ProRule" id="PRU01091"/>
    </source>
</evidence>
<dbReference type="PROSITE" id="PS50110">
    <property type="entry name" value="RESPONSE_REGULATORY"/>
    <property type="match status" value="1"/>
</dbReference>